<dbReference type="STRING" id="857293.CAAU_1329"/>
<dbReference type="Gene3D" id="3.40.1620.20">
    <property type="match status" value="1"/>
</dbReference>
<evidence type="ECO:0000256" key="3">
    <source>
        <dbReference type="ARBA" id="ARBA00022741"/>
    </source>
</evidence>
<keyword evidence="4 7" id="KW-0418">Kinase</keyword>
<dbReference type="PANTHER" id="PTHR43085">
    <property type="entry name" value="HEXOKINASE FAMILY MEMBER"/>
    <property type="match status" value="1"/>
</dbReference>
<comment type="similarity">
    <text evidence="1">Belongs to the carbohydrate kinase PfkB family.</text>
</comment>
<keyword evidence="5" id="KW-0067">ATP-binding</keyword>
<dbReference type="RefSeq" id="WP_008908683.1">
    <property type="nucleotide sequence ID" value="NZ_CAKP01000069.1"/>
</dbReference>
<keyword evidence="2 7" id="KW-0808">Transferase</keyword>
<evidence type="ECO:0000256" key="5">
    <source>
        <dbReference type="ARBA" id="ARBA00022840"/>
    </source>
</evidence>
<evidence type="ECO:0000313" key="7">
    <source>
        <dbReference type="EMBL" id="CCJ33413.1"/>
    </source>
</evidence>
<dbReference type="InterPro" id="IPR050306">
    <property type="entry name" value="PfkB_Carbo_kinase"/>
</dbReference>
<dbReference type="Gene3D" id="6.10.140.490">
    <property type="match status" value="1"/>
</dbReference>
<dbReference type="EMBL" id="CAKP01000069">
    <property type="protein sequence ID" value="CCJ33413.1"/>
    <property type="molecule type" value="Genomic_DNA"/>
</dbReference>
<dbReference type="InterPro" id="IPR029056">
    <property type="entry name" value="Ribokinase-like"/>
</dbReference>
<dbReference type="GO" id="GO:0006000">
    <property type="term" value="P:fructose metabolic process"/>
    <property type="evidence" value="ECO:0007669"/>
    <property type="project" value="UniProtKB-ARBA"/>
</dbReference>
<dbReference type="GO" id="GO:0005524">
    <property type="term" value="F:ATP binding"/>
    <property type="evidence" value="ECO:0007669"/>
    <property type="project" value="UniProtKB-KW"/>
</dbReference>
<dbReference type="AlphaFoldDB" id="I7KU82"/>
<evidence type="ECO:0000259" key="6">
    <source>
        <dbReference type="Pfam" id="PF00294"/>
    </source>
</evidence>
<sequence>MATINQKIQLKQDRHYDLIAVGELLVDMISKDYSDNFECNTYTRHFGGSPSNIAINTKKLGLNSIVASSVGEDGFGDFLISKLNQHGIDTRFINKASYPTSMVIVTKSKGTPRPIFYRGADYHIELTKELEDAVKKSKILHFSCWPISKRPSRDVVESLIKTAKENEVLISFDPNYHPNLFDDEVEGRKYVKEILKHVDIVKPSLDDAERIFGVDTEENHIKNFLNFGVKLVMLTLGRDGVLVSNGKEYIKLPSLATEVVDTTGAGDAFWSGFFVGIIKGFTILDAVKSGLKLSAIKLKNVGAILECLPLDILTF</sequence>
<dbReference type="PANTHER" id="PTHR43085:SF1">
    <property type="entry name" value="PSEUDOURIDINE KINASE-RELATED"/>
    <property type="match status" value="1"/>
</dbReference>
<dbReference type="GO" id="GO:0008865">
    <property type="term" value="F:fructokinase activity"/>
    <property type="evidence" value="ECO:0007669"/>
    <property type="project" value="UniProtKB-EC"/>
</dbReference>
<dbReference type="InterPro" id="IPR011611">
    <property type="entry name" value="PfkB_dom"/>
</dbReference>
<dbReference type="Gene3D" id="3.40.1190.30">
    <property type="match status" value="1"/>
</dbReference>
<evidence type="ECO:0000256" key="4">
    <source>
        <dbReference type="ARBA" id="ARBA00022777"/>
    </source>
</evidence>
<organism evidence="7 8">
    <name type="scientific">Caloramator australicus RC3</name>
    <dbReference type="NCBI Taxonomy" id="857293"/>
    <lineage>
        <taxon>Bacteria</taxon>
        <taxon>Bacillati</taxon>
        <taxon>Bacillota</taxon>
        <taxon>Clostridia</taxon>
        <taxon>Eubacteriales</taxon>
        <taxon>Clostridiaceae</taxon>
        <taxon>Caloramator</taxon>
    </lineage>
</organism>
<evidence type="ECO:0000256" key="2">
    <source>
        <dbReference type="ARBA" id="ARBA00022679"/>
    </source>
</evidence>
<dbReference type="PRINTS" id="PR00990">
    <property type="entry name" value="RIBOKINASE"/>
</dbReference>
<dbReference type="SUPFAM" id="SSF53613">
    <property type="entry name" value="Ribokinase-like"/>
    <property type="match status" value="1"/>
</dbReference>
<evidence type="ECO:0000256" key="1">
    <source>
        <dbReference type="ARBA" id="ARBA00010688"/>
    </source>
</evidence>
<dbReference type="CDD" id="cd01167">
    <property type="entry name" value="bac_FRK"/>
    <property type="match status" value="1"/>
</dbReference>
<protein>
    <submittedName>
        <fullName evidence="7">Fructokinase</fullName>
        <ecNumber evidence="7">2.7.1.4</ecNumber>
    </submittedName>
</protein>
<keyword evidence="3" id="KW-0547">Nucleotide-binding</keyword>
<dbReference type="Proteomes" id="UP000007652">
    <property type="component" value="Unassembled WGS sequence"/>
</dbReference>
<dbReference type="eggNOG" id="COG0524">
    <property type="taxonomic scope" value="Bacteria"/>
</dbReference>
<dbReference type="PROSITE" id="PS00583">
    <property type="entry name" value="PFKB_KINASES_1"/>
    <property type="match status" value="1"/>
</dbReference>
<accession>I7KU82</accession>
<comment type="caution">
    <text evidence="7">The sequence shown here is derived from an EMBL/GenBank/DDBJ whole genome shotgun (WGS) entry which is preliminary data.</text>
</comment>
<feature type="domain" description="Carbohydrate kinase PfkB" evidence="6">
    <location>
        <begin position="18"/>
        <end position="307"/>
    </location>
</feature>
<name>I7KU82_9CLOT</name>
<keyword evidence="8" id="KW-1185">Reference proteome</keyword>
<dbReference type="EC" id="2.7.1.4" evidence="7"/>
<gene>
    <name evidence="7" type="ORF">CAAU_1329</name>
</gene>
<evidence type="ECO:0000313" key="8">
    <source>
        <dbReference type="Proteomes" id="UP000007652"/>
    </source>
</evidence>
<reference evidence="7 8" key="1">
    <citation type="journal article" date="2011" name="J. Bacteriol.">
        <title>Draft genome sequence of Caloramator australicus strain RC3T, a thermoanaerobe from the Great Artesian Basin of Australia.</title>
        <authorList>
            <person name="Ogg C.D."/>
            <person name="Patel B.K.C."/>
        </authorList>
    </citation>
    <scope>NUCLEOTIDE SEQUENCE [LARGE SCALE GENOMIC DNA]</scope>
    <source>
        <strain evidence="7 8">RC3</strain>
    </source>
</reference>
<dbReference type="OrthoDB" id="9813569at2"/>
<proteinExistence type="inferred from homology"/>
<dbReference type="Pfam" id="PF00294">
    <property type="entry name" value="PfkB"/>
    <property type="match status" value="1"/>
</dbReference>
<dbReference type="InterPro" id="IPR002139">
    <property type="entry name" value="Ribo/fructo_kinase"/>
</dbReference>
<dbReference type="InterPro" id="IPR002173">
    <property type="entry name" value="Carboh/pur_kinase_PfkB_CS"/>
</dbReference>